<dbReference type="EMBL" id="CP028956">
    <property type="protein sequence ID" value="AWC93200.1"/>
    <property type="molecule type" value="Genomic_DNA"/>
</dbReference>
<gene>
    <name evidence="1" type="ORF">AM380_05885</name>
</gene>
<evidence type="ECO:0000313" key="2">
    <source>
        <dbReference type="Proteomes" id="UP000244682"/>
    </source>
</evidence>
<protein>
    <submittedName>
        <fullName evidence="1">Uncharacterized protein</fullName>
    </submittedName>
</protein>
<organism evidence="1 2">
    <name type="scientific">Morganella morganii</name>
    <name type="common">Proteus morganii</name>
    <dbReference type="NCBI Taxonomy" id="582"/>
    <lineage>
        <taxon>Bacteria</taxon>
        <taxon>Pseudomonadati</taxon>
        <taxon>Pseudomonadota</taxon>
        <taxon>Gammaproteobacteria</taxon>
        <taxon>Enterobacterales</taxon>
        <taxon>Morganellaceae</taxon>
        <taxon>Morganella</taxon>
    </lineage>
</organism>
<proteinExistence type="predicted"/>
<accession>A0AAU8ZJ83</accession>
<sequence>MNLMSISQYARHAGMSRQALYNWEAKQGFPARVDGKINQAACDQYLARYRDSRDPRIKNNTPSVKAAVPADGVLVPLSVAEIKQHIAAGADRVAGMDDHERATLAAKAAGLYLSEGPDNPPVTFGGYRLAIVKTPEWETGQIVAGGAFGLSADDVIFECRDYTLTLMDDETESTALRDVVPSLLYVLADDTGLPEK</sequence>
<dbReference type="AlphaFoldDB" id="A0AAU8ZJ83"/>
<dbReference type="RefSeq" id="WP_108655747.1">
    <property type="nucleotide sequence ID" value="NZ_CP028956.1"/>
</dbReference>
<evidence type="ECO:0000313" key="1">
    <source>
        <dbReference type="EMBL" id="AWC93200.1"/>
    </source>
</evidence>
<dbReference type="Proteomes" id="UP000244682">
    <property type="component" value="Chromosome"/>
</dbReference>
<name>A0AAU8ZJ83_MORMO</name>
<reference evidence="1 2" key="1">
    <citation type="submission" date="2018-04" db="EMBL/GenBank/DDBJ databases">
        <title>Whole genome sequencing of Morganella morganii AR_0133.</title>
        <authorList>
            <person name="Conlan S."/>
            <person name="Thomas P.J."/>
            <person name="Mullikin J."/>
            <person name="Frank K.M."/>
            <person name="Segre J.A."/>
        </authorList>
    </citation>
    <scope>NUCLEOTIDE SEQUENCE [LARGE SCALE GENOMIC DNA]</scope>
    <source>
        <strain evidence="1 2">AR_0133</strain>
    </source>
</reference>